<dbReference type="Pfam" id="PF13977">
    <property type="entry name" value="TetR_C_6"/>
    <property type="match status" value="1"/>
</dbReference>
<dbReference type="OrthoDB" id="9816296at2"/>
<keyword evidence="2" id="KW-0805">Transcription regulation</keyword>
<accession>A0A3P1WRZ2</accession>
<protein>
    <submittedName>
        <fullName evidence="7">TetR/AcrR family transcriptional regulator</fullName>
    </submittedName>
</protein>
<keyword evidence="1" id="KW-0678">Repressor</keyword>
<evidence type="ECO:0000256" key="3">
    <source>
        <dbReference type="ARBA" id="ARBA00023125"/>
    </source>
</evidence>
<evidence type="ECO:0000313" key="7">
    <source>
        <dbReference type="EMBL" id="RRD49402.1"/>
    </source>
</evidence>
<feature type="DNA-binding region" description="H-T-H motif" evidence="5">
    <location>
        <begin position="25"/>
        <end position="44"/>
    </location>
</feature>
<feature type="domain" description="HTH tetR-type" evidence="6">
    <location>
        <begin position="2"/>
        <end position="62"/>
    </location>
</feature>
<dbReference type="EMBL" id="RQYT01000017">
    <property type="protein sequence ID" value="RRD49402.1"/>
    <property type="molecule type" value="Genomic_DNA"/>
</dbReference>
<comment type="caution">
    <text evidence="7">The sequence shown here is derived from an EMBL/GenBank/DDBJ whole genome shotgun (WGS) entry which is preliminary data.</text>
</comment>
<gene>
    <name evidence="7" type="ORF">EII35_08540</name>
</gene>
<dbReference type="Gene3D" id="1.10.357.10">
    <property type="entry name" value="Tetracycline Repressor, domain 2"/>
    <property type="match status" value="1"/>
</dbReference>
<dbReference type="GO" id="GO:0000976">
    <property type="term" value="F:transcription cis-regulatory region binding"/>
    <property type="evidence" value="ECO:0007669"/>
    <property type="project" value="TreeGrafter"/>
</dbReference>
<dbReference type="InterPro" id="IPR039538">
    <property type="entry name" value="BetI_C"/>
</dbReference>
<dbReference type="InterPro" id="IPR023772">
    <property type="entry name" value="DNA-bd_HTH_TetR-type_CS"/>
</dbReference>
<dbReference type="RefSeq" id="WP_125228046.1">
    <property type="nucleotide sequence ID" value="NZ_RQYT01000017.1"/>
</dbReference>
<organism evidence="7 8">
    <name type="scientific">Arachnia propionica</name>
    <dbReference type="NCBI Taxonomy" id="1750"/>
    <lineage>
        <taxon>Bacteria</taxon>
        <taxon>Bacillati</taxon>
        <taxon>Actinomycetota</taxon>
        <taxon>Actinomycetes</taxon>
        <taxon>Propionibacteriales</taxon>
        <taxon>Propionibacteriaceae</taxon>
        <taxon>Arachnia</taxon>
    </lineage>
</organism>
<dbReference type="SUPFAM" id="SSF48498">
    <property type="entry name" value="Tetracyclin repressor-like, C-terminal domain"/>
    <property type="match status" value="1"/>
</dbReference>
<dbReference type="SUPFAM" id="SSF46689">
    <property type="entry name" value="Homeodomain-like"/>
    <property type="match status" value="1"/>
</dbReference>
<keyword evidence="4" id="KW-0804">Transcription</keyword>
<dbReference type="Proteomes" id="UP000280935">
    <property type="component" value="Unassembled WGS sequence"/>
</dbReference>
<evidence type="ECO:0000256" key="1">
    <source>
        <dbReference type="ARBA" id="ARBA00022491"/>
    </source>
</evidence>
<dbReference type="PROSITE" id="PS50977">
    <property type="entry name" value="HTH_TETR_2"/>
    <property type="match status" value="1"/>
</dbReference>
<dbReference type="PROSITE" id="PS01081">
    <property type="entry name" value="HTH_TETR_1"/>
    <property type="match status" value="1"/>
</dbReference>
<keyword evidence="3 5" id="KW-0238">DNA-binding</keyword>
<dbReference type="PANTHER" id="PTHR30055:SF234">
    <property type="entry name" value="HTH-TYPE TRANSCRIPTIONAL REGULATOR BETI"/>
    <property type="match status" value="1"/>
</dbReference>
<evidence type="ECO:0000256" key="4">
    <source>
        <dbReference type="ARBA" id="ARBA00023163"/>
    </source>
</evidence>
<dbReference type="Pfam" id="PF00440">
    <property type="entry name" value="TetR_N"/>
    <property type="match status" value="1"/>
</dbReference>
<dbReference type="PANTHER" id="PTHR30055">
    <property type="entry name" value="HTH-TYPE TRANSCRIPTIONAL REGULATOR RUTR"/>
    <property type="match status" value="1"/>
</dbReference>
<dbReference type="AlphaFoldDB" id="A0A3P1WRZ2"/>
<evidence type="ECO:0000256" key="5">
    <source>
        <dbReference type="PROSITE-ProRule" id="PRU00335"/>
    </source>
</evidence>
<evidence type="ECO:0000313" key="8">
    <source>
        <dbReference type="Proteomes" id="UP000280935"/>
    </source>
</evidence>
<evidence type="ECO:0000256" key="2">
    <source>
        <dbReference type="ARBA" id="ARBA00023015"/>
    </source>
</evidence>
<dbReference type="InterPro" id="IPR050109">
    <property type="entry name" value="HTH-type_TetR-like_transc_reg"/>
</dbReference>
<dbReference type="InterPro" id="IPR009057">
    <property type="entry name" value="Homeodomain-like_sf"/>
</dbReference>
<proteinExistence type="predicted"/>
<name>A0A3P1WRZ2_9ACTN</name>
<evidence type="ECO:0000259" key="6">
    <source>
        <dbReference type="PROSITE" id="PS50977"/>
    </source>
</evidence>
<dbReference type="GO" id="GO:0003700">
    <property type="term" value="F:DNA-binding transcription factor activity"/>
    <property type="evidence" value="ECO:0007669"/>
    <property type="project" value="TreeGrafter"/>
</dbReference>
<sequence length="203" mass="22359">MATRQEQIVAAACRLARSSGLNAVTVRAVAGAVGIGMGTLRHYFPSQDALHVAVLDRLVCDTVDDSSLRDHDLAPAERLSTCLRQLLPDERRDHEMWFARHHAGIGAEATETSRQHLAATTRRTREQVTAWLEQLVADGARLRPRERISRFRTAREPLSIEEAALMLTALISGLRLEILTPDSGTTVAEARDLLAHVVDDLVS</sequence>
<dbReference type="InterPro" id="IPR001647">
    <property type="entry name" value="HTH_TetR"/>
</dbReference>
<reference evidence="7 8" key="1">
    <citation type="submission" date="2018-11" db="EMBL/GenBank/DDBJ databases">
        <title>Genomes From Bacteria Associated with the Canine Oral Cavity: a Test Case for Automated Genome-Based Taxonomic Assignment.</title>
        <authorList>
            <person name="Coil D.A."/>
            <person name="Jospin G."/>
            <person name="Darling A.E."/>
            <person name="Wallis C."/>
            <person name="Davis I.J."/>
            <person name="Harris S."/>
            <person name="Eisen J.A."/>
            <person name="Holcombe L.J."/>
            <person name="O'Flynn C."/>
        </authorList>
    </citation>
    <scope>NUCLEOTIDE SEQUENCE [LARGE SCALE GENOMIC DNA]</scope>
    <source>
        <strain evidence="7 8">OH2822_COT-296</strain>
    </source>
</reference>
<dbReference type="InterPro" id="IPR036271">
    <property type="entry name" value="Tet_transcr_reg_TetR-rel_C_sf"/>
</dbReference>